<evidence type="ECO:0000256" key="2">
    <source>
        <dbReference type="ARBA" id="ARBA00022690"/>
    </source>
</evidence>
<dbReference type="InterPro" id="IPR042178">
    <property type="entry name" value="Serpin_sf_1"/>
</dbReference>
<name>A0A2U1MA97_ARTAN</name>
<dbReference type="InterPro" id="IPR023796">
    <property type="entry name" value="Serpin_dom"/>
</dbReference>
<dbReference type="EMBL" id="PKPP01005967">
    <property type="protein sequence ID" value="PWA58194.1"/>
    <property type="molecule type" value="Genomic_DNA"/>
</dbReference>
<dbReference type="Gene3D" id="3.30.497.10">
    <property type="entry name" value="Antithrombin, subunit I, domain 2"/>
    <property type="match status" value="1"/>
</dbReference>
<dbReference type="GO" id="GO:0005615">
    <property type="term" value="C:extracellular space"/>
    <property type="evidence" value="ECO:0007669"/>
    <property type="project" value="InterPro"/>
</dbReference>
<evidence type="ECO:0000313" key="6">
    <source>
        <dbReference type="EMBL" id="PWA58194.1"/>
    </source>
</evidence>
<dbReference type="Proteomes" id="UP000245207">
    <property type="component" value="Unassembled WGS sequence"/>
</dbReference>
<keyword evidence="3" id="KW-0722">Serine protease inhibitor</keyword>
<dbReference type="AlphaFoldDB" id="A0A2U1MA97"/>
<organism evidence="6 7">
    <name type="scientific">Artemisia annua</name>
    <name type="common">Sweet wormwood</name>
    <dbReference type="NCBI Taxonomy" id="35608"/>
    <lineage>
        <taxon>Eukaryota</taxon>
        <taxon>Viridiplantae</taxon>
        <taxon>Streptophyta</taxon>
        <taxon>Embryophyta</taxon>
        <taxon>Tracheophyta</taxon>
        <taxon>Spermatophyta</taxon>
        <taxon>Magnoliopsida</taxon>
        <taxon>eudicotyledons</taxon>
        <taxon>Gunneridae</taxon>
        <taxon>Pentapetalae</taxon>
        <taxon>asterids</taxon>
        <taxon>campanulids</taxon>
        <taxon>Asterales</taxon>
        <taxon>Asteraceae</taxon>
        <taxon>Asteroideae</taxon>
        <taxon>Anthemideae</taxon>
        <taxon>Artemisiinae</taxon>
        <taxon>Artemisia</taxon>
    </lineage>
</organism>
<evidence type="ECO:0000313" key="7">
    <source>
        <dbReference type="Proteomes" id="UP000245207"/>
    </source>
</evidence>
<dbReference type="OrthoDB" id="1063785at2759"/>
<dbReference type="FunFam" id="3.30.497.10:FF:000012">
    <property type="entry name" value="Predicted protein"/>
    <property type="match status" value="1"/>
</dbReference>
<evidence type="ECO:0000256" key="3">
    <source>
        <dbReference type="ARBA" id="ARBA00022900"/>
    </source>
</evidence>
<evidence type="ECO:0000256" key="1">
    <source>
        <dbReference type="ARBA" id="ARBA00009500"/>
    </source>
</evidence>
<dbReference type="InterPro" id="IPR036186">
    <property type="entry name" value="Serpin_sf"/>
</dbReference>
<comment type="similarity">
    <text evidence="1 4">Belongs to the serpin family.</text>
</comment>
<dbReference type="SMART" id="SM00093">
    <property type="entry name" value="SERPIN"/>
    <property type="match status" value="1"/>
</dbReference>
<dbReference type="InterPro" id="IPR042185">
    <property type="entry name" value="Serpin_sf_2"/>
</dbReference>
<keyword evidence="2" id="KW-0646">Protease inhibitor</keyword>
<dbReference type="PROSITE" id="PS00284">
    <property type="entry name" value="SERPIN"/>
    <property type="match status" value="1"/>
</dbReference>
<proteinExistence type="inferred from homology"/>
<dbReference type="InterPro" id="IPR023795">
    <property type="entry name" value="Serpin_CS"/>
</dbReference>
<dbReference type="InterPro" id="IPR000215">
    <property type="entry name" value="Serpin_fam"/>
</dbReference>
<reference evidence="6 7" key="1">
    <citation type="journal article" date="2018" name="Mol. Plant">
        <title>The genome of Artemisia annua provides insight into the evolution of Asteraceae family and artemisinin biosynthesis.</title>
        <authorList>
            <person name="Shen Q."/>
            <person name="Zhang L."/>
            <person name="Liao Z."/>
            <person name="Wang S."/>
            <person name="Yan T."/>
            <person name="Shi P."/>
            <person name="Liu M."/>
            <person name="Fu X."/>
            <person name="Pan Q."/>
            <person name="Wang Y."/>
            <person name="Lv Z."/>
            <person name="Lu X."/>
            <person name="Zhang F."/>
            <person name="Jiang W."/>
            <person name="Ma Y."/>
            <person name="Chen M."/>
            <person name="Hao X."/>
            <person name="Li L."/>
            <person name="Tang Y."/>
            <person name="Lv G."/>
            <person name="Zhou Y."/>
            <person name="Sun X."/>
            <person name="Brodelius P.E."/>
            <person name="Rose J.K.C."/>
            <person name="Tang K."/>
        </authorList>
    </citation>
    <scope>NUCLEOTIDE SEQUENCE [LARGE SCALE GENOMIC DNA]</scope>
    <source>
        <strain evidence="7">cv. Huhao1</strain>
        <tissue evidence="6">Leaf</tissue>
    </source>
</reference>
<dbReference type="Pfam" id="PF00079">
    <property type="entry name" value="Serpin"/>
    <property type="match status" value="1"/>
</dbReference>
<dbReference type="PANTHER" id="PTHR11461">
    <property type="entry name" value="SERINE PROTEASE INHIBITOR, SERPIN"/>
    <property type="match status" value="1"/>
</dbReference>
<dbReference type="Gene3D" id="2.30.39.10">
    <property type="entry name" value="Alpha-1-antitrypsin, domain 1"/>
    <property type="match status" value="1"/>
</dbReference>
<dbReference type="STRING" id="35608.A0A2U1MA97"/>
<dbReference type="GO" id="GO:0004867">
    <property type="term" value="F:serine-type endopeptidase inhibitor activity"/>
    <property type="evidence" value="ECO:0007669"/>
    <property type="project" value="UniProtKB-KW"/>
</dbReference>
<keyword evidence="7" id="KW-1185">Reference proteome</keyword>
<feature type="domain" description="Serpin" evidence="5">
    <location>
        <begin position="15"/>
        <end position="387"/>
    </location>
</feature>
<comment type="caution">
    <text evidence="6">The sequence shown here is derived from an EMBL/GenBank/DDBJ whole genome shotgun (WGS) entry which is preliminary data.</text>
</comment>
<sequence>MDIQESIANQTHVSTTLSTHLLSKHSPNTNVVFSPLSIHVILSLIASGTKDKTLEELLSFLKTKSVEDLNGLASQLVSLVFADGSASGGPRLSFVNGVWVDKSLGLKDGFKGVVENVYKAVSNHVDFQTKAVEVATEVNSWAEKQTNGLIKEILPNGSLNNSTRLVFANAVYFKGAWSEKFDPSMTKDSDFHLLDGSKVQVPFMTTKKKQFVREDDGFKVLGLPYLQGGDKRQFTMYVFLPDAKDGLKSLIEKIGSQSDFFDRHVPRQKVEIGQFLLPKFKISFGFEASDMLKELGVKLPFDGGEGLTEMVDSSVGQSLYVSSIHHKSFVEVNEEGTEAAAASAAVVMLRSLRTNDKFDFVADHPFLFVIREDITGVVLFMGQVVDPRVA</sequence>
<evidence type="ECO:0000259" key="5">
    <source>
        <dbReference type="SMART" id="SM00093"/>
    </source>
</evidence>
<dbReference type="PANTHER" id="PTHR11461:SF211">
    <property type="entry name" value="GH10112P-RELATED"/>
    <property type="match status" value="1"/>
</dbReference>
<accession>A0A2U1MA97</accession>
<gene>
    <name evidence="6" type="ORF">CTI12_AA402390</name>
</gene>
<protein>
    <submittedName>
        <fullName evidence="6">Serine protease inhibitor (SERPIN) family protein</fullName>
    </submittedName>
</protein>
<dbReference type="CDD" id="cd02043">
    <property type="entry name" value="serpinP_plants"/>
    <property type="match status" value="1"/>
</dbReference>
<dbReference type="SUPFAM" id="SSF56574">
    <property type="entry name" value="Serpins"/>
    <property type="match status" value="1"/>
</dbReference>
<evidence type="ECO:0000256" key="4">
    <source>
        <dbReference type="RuleBase" id="RU000411"/>
    </source>
</evidence>